<dbReference type="RefSeq" id="XP_046008732.1">
    <property type="nucleotide sequence ID" value="XM_046159403.1"/>
</dbReference>
<evidence type="ECO:0000313" key="1">
    <source>
        <dbReference type="EMBL" id="KAH7025184.1"/>
    </source>
</evidence>
<evidence type="ECO:0008006" key="3">
    <source>
        <dbReference type="Google" id="ProtNLM"/>
    </source>
</evidence>
<dbReference type="EMBL" id="JAGTJQ010000009">
    <property type="protein sequence ID" value="KAH7025184.1"/>
    <property type="molecule type" value="Genomic_DNA"/>
</dbReference>
<organism evidence="1 2">
    <name type="scientific">Microdochium trichocladiopsis</name>
    <dbReference type="NCBI Taxonomy" id="1682393"/>
    <lineage>
        <taxon>Eukaryota</taxon>
        <taxon>Fungi</taxon>
        <taxon>Dikarya</taxon>
        <taxon>Ascomycota</taxon>
        <taxon>Pezizomycotina</taxon>
        <taxon>Sordariomycetes</taxon>
        <taxon>Xylariomycetidae</taxon>
        <taxon>Xylariales</taxon>
        <taxon>Microdochiaceae</taxon>
        <taxon>Microdochium</taxon>
    </lineage>
</organism>
<proteinExistence type="predicted"/>
<reference evidence="1" key="1">
    <citation type="journal article" date="2021" name="Nat. Commun.">
        <title>Genetic determinants of endophytism in the Arabidopsis root mycobiome.</title>
        <authorList>
            <person name="Mesny F."/>
            <person name="Miyauchi S."/>
            <person name="Thiergart T."/>
            <person name="Pickel B."/>
            <person name="Atanasova L."/>
            <person name="Karlsson M."/>
            <person name="Huettel B."/>
            <person name="Barry K.W."/>
            <person name="Haridas S."/>
            <person name="Chen C."/>
            <person name="Bauer D."/>
            <person name="Andreopoulos W."/>
            <person name="Pangilinan J."/>
            <person name="LaButti K."/>
            <person name="Riley R."/>
            <person name="Lipzen A."/>
            <person name="Clum A."/>
            <person name="Drula E."/>
            <person name="Henrissat B."/>
            <person name="Kohler A."/>
            <person name="Grigoriev I.V."/>
            <person name="Martin F.M."/>
            <person name="Hacquard S."/>
        </authorList>
    </citation>
    <scope>NUCLEOTIDE SEQUENCE</scope>
    <source>
        <strain evidence="1">MPI-CAGE-CH-0230</strain>
    </source>
</reference>
<gene>
    <name evidence="1" type="ORF">B0I36DRAFT_367064</name>
</gene>
<dbReference type="GeneID" id="70188949"/>
<accession>A0A9P8XXQ0</accession>
<protein>
    <recommendedName>
        <fullName evidence="3">Glycosyltransferase family 25 protein</fullName>
    </recommendedName>
</protein>
<dbReference type="AlphaFoldDB" id="A0A9P8XXQ0"/>
<dbReference type="OrthoDB" id="47375at2759"/>
<name>A0A9P8XXQ0_9PEZI</name>
<evidence type="ECO:0000313" key="2">
    <source>
        <dbReference type="Proteomes" id="UP000756346"/>
    </source>
</evidence>
<sequence length="225" mass="25100">MLVLSKTPSWRTRGLNAATQLTGLDFTIAPQPPVAKLSIETFRKMGSVGKTTRPEPGSAAAWLAHLETALILEDDVNWDLRIKDQMRLVSDNVRAFGRSYGKTGHQLVSDLDDSTPYGTGLDVLWVGHCGSLSHNQNGHDENHRRPVYYIDPTRPTNQQYYGWARDFVINEVPQGRRAVHESRMTKCTFAYAVSQKGAYNLFNPATAPNGEAFDCRYTNTAAIRS</sequence>
<dbReference type="Proteomes" id="UP000756346">
    <property type="component" value="Unassembled WGS sequence"/>
</dbReference>
<comment type="caution">
    <text evidence="1">The sequence shown here is derived from an EMBL/GenBank/DDBJ whole genome shotgun (WGS) entry which is preliminary data.</text>
</comment>
<keyword evidence="2" id="KW-1185">Reference proteome</keyword>